<evidence type="ECO:0000256" key="3">
    <source>
        <dbReference type="ARBA" id="ARBA00022989"/>
    </source>
</evidence>
<dbReference type="Proteomes" id="UP000694480">
    <property type="component" value="Unassembled WGS sequence"/>
</dbReference>
<dbReference type="Gene3D" id="1.20.1080.10">
    <property type="entry name" value="Glycerol uptake facilitator protein"/>
    <property type="match status" value="1"/>
</dbReference>
<name>A0A931E805_9FLAO</name>
<reference evidence="6" key="1">
    <citation type="submission" date="2020-11" db="EMBL/GenBank/DDBJ databases">
        <title>Genome seq and assembly of Planobacterium sp.</title>
        <authorList>
            <person name="Chhetri G."/>
        </authorList>
    </citation>
    <scope>NUCLEOTIDE SEQUENCE</scope>
    <source>
        <strain evidence="6">GCR5</strain>
    </source>
</reference>
<evidence type="ECO:0000313" key="6">
    <source>
        <dbReference type="EMBL" id="MBF5026692.1"/>
    </source>
</evidence>
<dbReference type="Pfam" id="PF10136">
    <property type="entry name" value="SpecificRecomb"/>
    <property type="match status" value="1"/>
</dbReference>
<feature type="transmembrane region" description="Helical" evidence="5">
    <location>
        <begin position="337"/>
        <end position="359"/>
    </location>
</feature>
<accession>A0A931E805</accession>
<comment type="caution">
    <text evidence="6">The sequence shown here is derived from an EMBL/GenBank/DDBJ whole genome shotgun (WGS) entry which is preliminary data.</text>
</comment>
<protein>
    <submittedName>
        <fullName evidence="6">Recombinase</fullName>
    </submittedName>
</protein>
<keyword evidence="4 5" id="KW-0472">Membrane</keyword>
<dbReference type="InterPro" id="IPR011385">
    <property type="entry name" value="Site-sp_rcmbase"/>
</dbReference>
<feature type="transmembrane region" description="Helical" evidence="5">
    <location>
        <begin position="432"/>
        <end position="453"/>
    </location>
</feature>
<sequence>MALFTRTKVDFGTLFKKYFSFKNETKSLEPLYEIFHSVKRYPFSSVLAFFKENPDITNNFSTYLTNLFKDKPFNLSLTEANILSENAFLPELRKRALDIVLPPVGNENSVWFLVDYIFVRPGSDFRYMREVPQEQLDELFRLLRMDSIILSRSVKRELLFSANILAWRAVGNALDTGVMNMVPEYRNYDNPFLALQDEMDLLKVEFGKNPDFHFTSKDPQYKQIKIYLEQCLVFIETAFKNSSRYGITGKINQSLLKIKQQIVRVSEILALWVMDSPEDVLRNSKKLVMNVLEYKSHKNNISELFNDSTRLKSHLITNHTAETGAHYITSTFKEYSVMFWNASGGGVIVGALCVLKMLYSFAPGSEFSHAFMYAFNYAMGFIMIYLMGFTLATKQPAMTAATMAKVLSEDHNTQKNYRDFAHIVSRLFRTQFIAFMGNVLWAFPVALLLIYGIDVLFNNNFASEKSTVLLSDLDPIKSKALLHASIAGFYLFLSGIISGNVGNNSVYYQIPARIAKNPIIKTVLGERAAKSLSRYYSRNWAGIVSNFWFGVFLGVTGPIGTFLGVDLDIRHITFAAGNFALGLYGKDFDVDAYTFWISFVTVFLIGFFNFLISFGLSMFLAMRSRKLTTGGIKEILRAIWKYFLSNPMRFVIPIRSGELDQRSKVIMEKASTRPEDH</sequence>
<dbReference type="GO" id="GO:0016020">
    <property type="term" value="C:membrane"/>
    <property type="evidence" value="ECO:0007669"/>
    <property type="project" value="UniProtKB-SubCell"/>
</dbReference>
<feature type="transmembrane region" description="Helical" evidence="5">
    <location>
        <begin position="480"/>
        <end position="501"/>
    </location>
</feature>
<keyword evidence="2 5" id="KW-0812">Transmembrane</keyword>
<keyword evidence="3 5" id="KW-1133">Transmembrane helix</keyword>
<feature type="transmembrane region" description="Helical" evidence="5">
    <location>
        <begin position="540"/>
        <end position="563"/>
    </location>
</feature>
<feature type="transmembrane region" description="Helical" evidence="5">
    <location>
        <begin position="371"/>
        <end position="393"/>
    </location>
</feature>
<comment type="subcellular location">
    <subcellularLocation>
        <location evidence="1">Membrane</location>
        <topology evidence="1">Multi-pass membrane protein</topology>
    </subcellularLocation>
</comment>
<dbReference type="EMBL" id="JADKYY010000002">
    <property type="protein sequence ID" value="MBF5026692.1"/>
    <property type="molecule type" value="Genomic_DNA"/>
</dbReference>
<gene>
    <name evidence="6" type="ORF">IC612_02635</name>
</gene>
<feature type="transmembrane region" description="Helical" evidence="5">
    <location>
        <begin position="593"/>
        <end position="616"/>
    </location>
</feature>
<organism evidence="6 7">
    <name type="scientific">Planobacterium oryzisoli</name>
    <dbReference type="NCBI Taxonomy" id="2771435"/>
    <lineage>
        <taxon>Bacteria</taxon>
        <taxon>Pseudomonadati</taxon>
        <taxon>Bacteroidota</taxon>
        <taxon>Flavobacteriia</taxon>
        <taxon>Flavobacteriales</taxon>
        <taxon>Weeksellaceae</taxon>
        <taxon>Chryseobacterium group</taxon>
        <taxon>Chryseobacterium</taxon>
    </lineage>
</organism>
<dbReference type="AlphaFoldDB" id="A0A931E805"/>
<evidence type="ECO:0000256" key="5">
    <source>
        <dbReference type="SAM" id="Phobius"/>
    </source>
</evidence>
<dbReference type="InterPro" id="IPR023271">
    <property type="entry name" value="Aquaporin-like"/>
</dbReference>
<proteinExistence type="predicted"/>
<evidence type="ECO:0000256" key="4">
    <source>
        <dbReference type="ARBA" id="ARBA00023136"/>
    </source>
</evidence>
<dbReference type="RefSeq" id="WP_194738619.1">
    <property type="nucleotide sequence ID" value="NZ_JADKYY010000002.1"/>
</dbReference>
<evidence type="ECO:0000256" key="2">
    <source>
        <dbReference type="ARBA" id="ARBA00022692"/>
    </source>
</evidence>
<evidence type="ECO:0000256" key="1">
    <source>
        <dbReference type="ARBA" id="ARBA00004141"/>
    </source>
</evidence>
<evidence type="ECO:0000313" key="7">
    <source>
        <dbReference type="Proteomes" id="UP000694480"/>
    </source>
</evidence>
<keyword evidence="7" id="KW-1185">Reference proteome</keyword>